<feature type="region of interest" description="Disordered" evidence="8">
    <location>
        <begin position="31"/>
        <end position="70"/>
    </location>
</feature>
<dbReference type="EMBL" id="GHES01042731">
    <property type="protein sequence ID" value="MPA73290.1"/>
    <property type="molecule type" value="Transcribed_RNA"/>
</dbReference>
<keyword evidence="2 6" id="KW-0678">Repressor</keyword>
<accession>A0A5B7BWR0</accession>
<dbReference type="PANTHER" id="PTHR33057">
    <property type="entry name" value="TRANSCRIPTION REPRESSOR OFP7-RELATED"/>
    <property type="match status" value="1"/>
</dbReference>
<protein>
    <recommendedName>
        <fullName evidence="6">Transcription repressor</fullName>
    </recommendedName>
    <alternativeName>
        <fullName evidence="6">Ovate family protein</fullName>
    </alternativeName>
</protein>
<dbReference type="InterPro" id="IPR006458">
    <property type="entry name" value="Ovate_C"/>
</dbReference>
<organism evidence="10">
    <name type="scientific">Davidia involucrata</name>
    <name type="common">Dove tree</name>
    <dbReference type="NCBI Taxonomy" id="16924"/>
    <lineage>
        <taxon>Eukaryota</taxon>
        <taxon>Viridiplantae</taxon>
        <taxon>Streptophyta</taxon>
        <taxon>Embryophyta</taxon>
        <taxon>Tracheophyta</taxon>
        <taxon>Spermatophyta</taxon>
        <taxon>Magnoliopsida</taxon>
        <taxon>eudicotyledons</taxon>
        <taxon>Gunneridae</taxon>
        <taxon>Pentapetalae</taxon>
        <taxon>asterids</taxon>
        <taxon>Cornales</taxon>
        <taxon>Nyssaceae</taxon>
        <taxon>Davidia</taxon>
    </lineage>
</organism>
<evidence type="ECO:0000256" key="4">
    <source>
        <dbReference type="ARBA" id="ARBA00023163"/>
    </source>
</evidence>
<feature type="domain" description="OVATE" evidence="9">
    <location>
        <begin position="361"/>
        <end position="420"/>
    </location>
</feature>
<keyword evidence="3 6" id="KW-0805">Transcription regulation</keyword>
<dbReference type="InterPro" id="IPR038933">
    <property type="entry name" value="Ovate"/>
</dbReference>
<name>A0A5B7BWR0_DAVIN</name>
<evidence type="ECO:0000256" key="6">
    <source>
        <dbReference type="RuleBase" id="RU367028"/>
    </source>
</evidence>
<evidence type="ECO:0000256" key="7">
    <source>
        <dbReference type="SAM" id="Coils"/>
    </source>
</evidence>
<dbReference type="GO" id="GO:0005634">
    <property type="term" value="C:nucleus"/>
    <property type="evidence" value="ECO:0007669"/>
    <property type="project" value="UniProtKB-SubCell"/>
</dbReference>
<dbReference type="AlphaFoldDB" id="A0A5B7BWR0"/>
<sequence length="438" mass="51365">MNKWGRRKPSSSSSPRPSSISRVFPISWLSKLKQMGGTSEEKRRKEKQKGKLNSKSQSSPWPASWKDGRFYSGDDSYWRLSFGEDRFECQKSRGGLKSVWYDSDDKLELPLSSSQKVQNCKSIPMEVAGHEETHKLNSDIRKMRELPRNVEILPEIVTTKAEKDREGKGLKIPRRKAVKDQKLRKLEERWAELERESDKAEEQSTKPVRKDIFKLEPVKIMRDYQKLRASDSRKHRRVSSVNSRNSDLRTIEEDCVSEALNLEETNGFSEEESGEWQELKDMKIKELMLKSGKQRKSIYISRETQGRRTKQSGKVRVYSPRTAAKIECKIKALEDMKKARMKKKTKEITVKDRTAFDSFAVVKCSFDPLQDFRDSMLEMIIEKGIRQPEELEELLACYLTLNSDEYHDLIIKVFRQVWFELNQAYFYLDIQDGHYPYD</sequence>
<keyword evidence="4 6" id="KW-0804">Transcription</keyword>
<feature type="region of interest" description="Disordered" evidence="8">
    <location>
        <begin position="1"/>
        <end position="20"/>
    </location>
</feature>
<evidence type="ECO:0000256" key="2">
    <source>
        <dbReference type="ARBA" id="ARBA00022491"/>
    </source>
</evidence>
<evidence type="ECO:0000256" key="8">
    <source>
        <dbReference type="SAM" id="MobiDB-lite"/>
    </source>
</evidence>
<dbReference type="PROSITE" id="PS51754">
    <property type="entry name" value="OVATE"/>
    <property type="match status" value="1"/>
</dbReference>
<feature type="compositionally biased region" description="Low complexity" evidence="8">
    <location>
        <begin position="10"/>
        <end position="20"/>
    </location>
</feature>
<evidence type="ECO:0000256" key="3">
    <source>
        <dbReference type="ARBA" id="ARBA00023015"/>
    </source>
</evidence>
<dbReference type="NCBIfam" id="TIGR01568">
    <property type="entry name" value="A_thal_3678"/>
    <property type="match status" value="1"/>
</dbReference>
<proteinExistence type="predicted"/>
<dbReference type="PANTHER" id="PTHR33057:SF82">
    <property type="entry name" value="TRANSCRIPTION REPRESSOR OFP5"/>
    <property type="match status" value="1"/>
</dbReference>
<keyword evidence="10" id="KW-0436">Ligase</keyword>
<evidence type="ECO:0000256" key="1">
    <source>
        <dbReference type="ARBA" id="ARBA00004123"/>
    </source>
</evidence>
<reference evidence="10" key="1">
    <citation type="submission" date="2019-08" db="EMBL/GenBank/DDBJ databases">
        <title>Reference gene set and small RNA set construction with multiple tissues from Davidia involucrata Baill.</title>
        <authorList>
            <person name="Yang H."/>
            <person name="Zhou C."/>
            <person name="Li G."/>
            <person name="Wang J."/>
            <person name="Gao P."/>
            <person name="Wang M."/>
            <person name="Wang R."/>
            <person name="Zhao Y."/>
        </authorList>
    </citation>
    <scope>NUCLEOTIDE SEQUENCE</scope>
    <source>
        <tissue evidence="10">Mixed with DoveR01_LX</tissue>
    </source>
</reference>
<keyword evidence="5 6" id="KW-0539">Nucleus</keyword>
<dbReference type="Pfam" id="PF04844">
    <property type="entry name" value="Ovate"/>
    <property type="match status" value="1"/>
</dbReference>
<keyword evidence="7" id="KW-0175">Coiled coil</keyword>
<evidence type="ECO:0000259" key="9">
    <source>
        <dbReference type="PROSITE" id="PS51754"/>
    </source>
</evidence>
<comment type="function">
    <text evidence="6">Transcriptional repressor that regulates multiple aspects of plant growth and development.</text>
</comment>
<evidence type="ECO:0000256" key="5">
    <source>
        <dbReference type="ARBA" id="ARBA00023242"/>
    </source>
</evidence>
<evidence type="ECO:0000313" key="10">
    <source>
        <dbReference type="EMBL" id="MPA73290.1"/>
    </source>
</evidence>
<dbReference type="GO" id="GO:0016874">
    <property type="term" value="F:ligase activity"/>
    <property type="evidence" value="ECO:0007669"/>
    <property type="project" value="UniProtKB-KW"/>
</dbReference>
<feature type="coiled-coil region" evidence="7">
    <location>
        <begin position="176"/>
        <end position="203"/>
    </location>
</feature>
<dbReference type="GO" id="GO:0045892">
    <property type="term" value="P:negative regulation of DNA-templated transcription"/>
    <property type="evidence" value="ECO:0007669"/>
    <property type="project" value="UniProtKB-UniRule"/>
</dbReference>
<gene>
    <name evidence="10" type="ORF">Din_042731</name>
</gene>
<comment type="subcellular location">
    <subcellularLocation>
        <location evidence="1 6">Nucleus</location>
    </subcellularLocation>
</comment>